<dbReference type="Proteomes" id="UP000887580">
    <property type="component" value="Unplaced"/>
</dbReference>
<dbReference type="WBParaSite" id="PS1159_v2.g20601.t1">
    <property type="protein sequence ID" value="PS1159_v2.g20601.t1"/>
    <property type="gene ID" value="PS1159_v2.g20601"/>
</dbReference>
<evidence type="ECO:0000313" key="2">
    <source>
        <dbReference type="WBParaSite" id="PS1159_v2.g20601.t1"/>
    </source>
</evidence>
<evidence type="ECO:0000313" key="1">
    <source>
        <dbReference type="Proteomes" id="UP000887580"/>
    </source>
</evidence>
<protein>
    <submittedName>
        <fullName evidence="2">CCR4-NOT transcription complex subunit 1</fullName>
    </submittedName>
</protein>
<sequence length="1027" mass="118114">MDLYDFSNTPRTSGDACLTTLQNELEKTGQKVVLKNRSWADELVGLCSGINVSNITSKVESLRHYLQTHDESCRRWLAQHLVLRWIPLAKDTQFLYYNLFMLLNDVEINKRIRKETIRSINFLLKNKSKGAVSDAAGRVILQNYGHWLGLITIASNVPIFHDELDLVGLLLYACTSGEQELFHIAPFVAEIILAASKSLLFKPSCSWLRPIYQLFAALLQKLHSAFQDLAATETHMLKYERVSQINQQVKEISGILEVVDEEIKKHDIETQIFTLRYPISLPPPTYVDYQPVGTQQISSPKFYFHEVNLFEDYNARVSIPTSYPFFQIFPTLEHQTRQLIVKIVTENLAEICEQSLAFSVPLSVQLLRTHFLQFNDDIDLRTTALTTVRSLTSAVALLNAREILSNALTHAVHQLFNQYIHLFDNPRQTFLSMADETINTILENNLEYAVCYSIKTACNEGMKEINERIKVLRTDGNEYSENVLTKVQKMLDRLPPELSRNLTAQKLCNIFPNYLFGFKQAPKVDNTKQGSAESSNTKSEKPKPVIDPVILKQKLESIFHEWILRCYTDERPAIRDLLIIMEKYKVSFKQETIYKLTKVSLDICTKASYNLLAQNQTPEIASSSRRLCYFTVDCFIKLALILIKNGHSVVDVPRFKLLQHILEIISHSLVGDHDLRQLEFNGLPFLRILINFIEEFIELKNDDDENKENTEMKDTFKRAPAFAFHWLEIIGHRKFIRLYLAASSTLLPSSIAYEQLLVDLLKFLAPSLQTLTLSNGVKKLYEGTLRLMTVLLHDFPDFFCEYHFTFCDAIPSTCIQLRNIVLCAFPTNVKPPEPFALKFNTLHTIPEMQSIPTLSTQVLGYIPADARQLVNVYTNEPKESIISEIVNFFKINNSAGFEYNVPLLNAFVSFVGFCAVSHFKEAEEVISISVVSQHASMNIFQNLALSLCPEELKDILKQQITHIFFERMAACRPHPWGLFVTFIELIKNEQYEFWNYEFVYRYTDIRTLLVTVARKCNIKIPADFLKQ</sequence>
<accession>A0AC35FUS0</accession>
<organism evidence="1 2">
    <name type="scientific">Panagrolaimus sp. PS1159</name>
    <dbReference type="NCBI Taxonomy" id="55785"/>
    <lineage>
        <taxon>Eukaryota</taxon>
        <taxon>Metazoa</taxon>
        <taxon>Ecdysozoa</taxon>
        <taxon>Nematoda</taxon>
        <taxon>Chromadorea</taxon>
        <taxon>Rhabditida</taxon>
        <taxon>Tylenchina</taxon>
        <taxon>Panagrolaimomorpha</taxon>
        <taxon>Panagrolaimoidea</taxon>
        <taxon>Panagrolaimidae</taxon>
        <taxon>Panagrolaimus</taxon>
    </lineage>
</organism>
<reference evidence="2" key="1">
    <citation type="submission" date="2022-11" db="UniProtKB">
        <authorList>
            <consortium name="WormBaseParasite"/>
        </authorList>
    </citation>
    <scope>IDENTIFICATION</scope>
</reference>
<proteinExistence type="predicted"/>
<name>A0AC35FUS0_9BILA</name>